<name>A0ABX0H1V0_9BACT</name>
<feature type="transmembrane region" description="Helical" evidence="2">
    <location>
        <begin position="44"/>
        <end position="64"/>
    </location>
</feature>
<keyword evidence="2" id="KW-0812">Transmembrane</keyword>
<organism evidence="3 4">
    <name type="scientific">Cyclobacterium plantarum</name>
    <dbReference type="NCBI Taxonomy" id="2716263"/>
    <lineage>
        <taxon>Bacteria</taxon>
        <taxon>Pseudomonadati</taxon>
        <taxon>Bacteroidota</taxon>
        <taxon>Cytophagia</taxon>
        <taxon>Cytophagales</taxon>
        <taxon>Cyclobacteriaceae</taxon>
        <taxon>Cyclobacterium</taxon>
    </lineage>
</organism>
<dbReference type="EMBL" id="JAANYN010000001">
    <property type="protein sequence ID" value="NHE55584.1"/>
    <property type="molecule type" value="Genomic_DNA"/>
</dbReference>
<accession>A0ABX0H1V0</accession>
<sequence>MEDKKNNLDDKIRQTLSGHQETPDDWVWEKISARLEKKRKPMLIFWKGWAAAAVLILGFSWFLLQLPIPEVNKPISLDSNDKNENDKTVFSPEEKNDLTDLAEVTEPEVKVEKEEQQQKPANGQLSNQKETIKSQSSNKPVENTSPSRKQEVALEASPDILPEWKEIIPVPDIDLALEDTPSGPDPGAVAGEEAYTVRIVSRGYALQPEKEKIVDGLENKIEGFFSKVDQGFGDLQDAKNNLFASLGTKREKKENR</sequence>
<evidence type="ECO:0000313" key="4">
    <source>
        <dbReference type="Proteomes" id="UP000649799"/>
    </source>
</evidence>
<comment type="caution">
    <text evidence="3">The sequence shown here is derived from an EMBL/GenBank/DDBJ whole genome shotgun (WGS) entry which is preliminary data.</text>
</comment>
<keyword evidence="2" id="KW-0472">Membrane</keyword>
<feature type="region of interest" description="Disordered" evidence="1">
    <location>
        <begin position="73"/>
        <end position="157"/>
    </location>
</feature>
<protein>
    <submittedName>
        <fullName evidence="3">Uncharacterized protein</fullName>
    </submittedName>
</protein>
<feature type="compositionally biased region" description="Polar residues" evidence="1">
    <location>
        <begin position="121"/>
        <end position="147"/>
    </location>
</feature>
<evidence type="ECO:0000256" key="2">
    <source>
        <dbReference type="SAM" id="Phobius"/>
    </source>
</evidence>
<dbReference type="RefSeq" id="WP_166142609.1">
    <property type="nucleotide sequence ID" value="NZ_JAANYN010000001.1"/>
</dbReference>
<feature type="compositionally biased region" description="Basic and acidic residues" evidence="1">
    <location>
        <begin position="79"/>
        <end position="98"/>
    </location>
</feature>
<feature type="compositionally biased region" description="Basic and acidic residues" evidence="1">
    <location>
        <begin position="107"/>
        <end position="117"/>
    </location>
</feature>
<proteinExistence type="predicted"/>
<dbReference type="Proteomes" id="UP000649799">
    <property type="component" value="Unassembled WGS sequence"/>
</dbReference>
<keyword evidence="4" id="KW-1185">Reference proteome</keyword>
<reference evidence="3 4" key="1">
    <citation type="submission" date="2020-03" db="EMBL/GenBank/DDBJ databases">
        <title>Cyclobacterium plantarum sp. nov., a marine bacterium isolated from a coastal-marine wetland.</title>
        <authorList>
            <person name="Sanchez-Porro C."/>
            <person name="Ventosa A."/>
            <person name="Amoozegar M."/>
        </authorList>
    </citation>
    <scope>NUCLEOTIDE SEQUENCE [LARGE SCALE GENOMIC DNA]</scope>
    <source>
        <strain evidence="3 4">GBPx2</strain>
    </source>
</reference>
<evidence type="ECO:0000313" key="3">
    <source>
        <dbReference type="EMBL" id="NHE55584.1"/>
    </source>
</evidence>
<evidence type="ECO:0000256" key="1">
    <source>
        <dbReference type="SAM" id="MobiDB-lite"/>
    </source>
</evidence>
<keyword evidence="2" id="KW-1133">Transmembrane helix</keyword>
<gene>
    <name evidence="3" type="ORF">G9Q97_02020</name>
</gene>